<dbReference type="AlphaFoldDB" id="A0A1Q3ADK9"/>
<feature type="compositionally biased region" description="Polar residues" evidence="1">
    <location>
        <begin position="60"/>
        <end position="76"/>
    </location>
</feature>
<protein>
    <submittedName>
        <fullName evidence="2">Uncharacterized protein</fullName>
    </submittedName>
</protein>
<evidence type="ECO:0000313" key="2">
    <source>
        <dbReference type="EMBL" id="GAV53834.1"/>
    </source>
</evidence>
<feature type="region of interest" description="Disordered" evidence="1">
    <location>
        <begin position="1"/>
        <end position="92"/>
    </location>
</feature>
<dbReference type="OrthoDB" id="3981267at2759"/>
<sequence>MPQRRQLSQNRLPFSGNSKINIESCPNSFVINSEPRDKRKRTQKYESSPIPHISHDEKSTSIPVLNLSRNHTNSQGHDYHIPVKSTPSGKVKSYCQGRDSMLQQYTFMTYSSGPMLNSMYQNYNLTTTMPYPLHYSSYPINMPSSHSANPNININLNMNKDQSSQTFPSFFNPRTAHNMPHMEKVNSWIENIPVFQIDEQNWASECYDSSFPIDWEEEEFEDPLLAESNKISFATHDELLFLQAKKFETAIRKLYRLENEPSPTKTDFLVDTESFTDYL</sequence>
<reference evidence="2 3" key="1">
    <citation type="submission" date="2016-08" db="EMBL/GenBank/DDBJ databases">
        <title>Draft genome sequence of allopolyploid Zygosaccharomyces rouxii.</title>
        <authorList>
            <person name="Watanabe J."/>
            <person name="Uehara K."/>
            <person name="Mogi Y."/>
            <person name="Tsukioka Y."/>
        </authorList>
    </citation>
    <scope>NUCLEOTIDE SEQUENCE [LARGE SCALE GENOMIC DNA]</scope>
    <source>
        <strain evidence="2 3">NBRC 110957</strain>
    </source>
</reference>
<dbReference type="Proteomes" id="UP000187013">
    <property type="component" value="Unassembled WGS sequence"/>
</dbReference>
<comment type="caution">
    <text evidence="2">The sequence shown here is derived from an EMBL/GenBank/DDBJ whole genome shotgun (WGS) entry which is preliminary data.</text>
</comment>
<evidence type="ECO:0000256" key="1">
    <source>
        <dbReference type="SAM" id="MobiDB-lite"/>
    </source>
</evidence>
<evidence type="ECO:0000313" key="3">
    <source>
        <dbReference type="Proteomes" id="UP000187013"/>
    </source>
</evidence>
<dbReference type="EMBL" id="BDGX01000037">
    <property type="protein sequence ID" value="GAV53834.1"/>
    <property type="molecule type" value="Genomic_DNA"/>
</dbReference>
<proteinExistence type="predicted"/>
<accession>A0A1Q3ADK9</accession>
<name>A0A1Q3ADK9_ZYGRO</name>
<feature type="compositionally biased region" description="Polar residues" evidence="1">
    <location>
        <begin position="1"/>
        <end position="31"/>
    </location>
</feature>
<organism evidence="2 3">
    <name type="scientific">Zygosaccharomyces rouxii</name>
    <dbReference type="NCBI Taxonomy" id="4956"/>
    <lineage>
        <taxon>Eukaryota</taxon>
        <taxon>Fungi</taxon>
        <taxon>Dikarya</taxon>
        <taxon>Ascomycota</taxon>
        <taxon>Saccharomycotina</taxon>
        <taxon>Saccharomycetes</taxon>
        <taxon>Saccharomycetales</taxon>
        <taxon>Saccharomycetaceae</taxon>
        <taxon>Zygosaccharomyces</taxon>
    </lineage>
</organism>
<gene>
    <name evidence="2" type="ORF">ZYGR_0AK03360</name>
</gene>